<gene>
    <name evidence="3" type="ORF">FOA19_11805</name>
</gene>
<dbReference type="GO" id="GO:0015833">
    <property type="term" value="P:peptide transport"/>
    <property type="evidence" value="ECO:0007669"/>
    <property type="project" value="TreeGrafter"/>
</dbReference>
<keyword evidence="4" id="KW-1185">Reference proteome</keyword>
<evidence type="ECO:0000256" key="1">
    <source>
        <dbReference type="SAM" id="SignalP"/>
    </source>
</evidence>
<dbReference type="Pfam" id="PF00496">
    <property type="entry name" value="SBP_bac_5"/>
    <property type="match status" value="1"/>
</dbReference>
<comment type="caution">
    <text evidence="3">The sequence shown here is derived from an EMBL/GenBank/DDBJ whole genome shotgun (WGS) entry which is preliminary data.</text>
</comment>
<dbReference type="CDD" id="cd08513">
    <property type="entry name" value="PBP2_thermophilic_Hb8_like"/>
    <property type="match status" value="1"/>
</dbReference>
<protein>
    <submittedName>
        <fullName evidence="3">Peptide ABC transporter substrate-binding protein</fullName>
    </submittedName>
</protein>
<name>A0A5B6TBV8_9BACT</name>
<proteinExistence type="predicted"/>
<reference evidence="3 4" key="1">
    <citation type="submission" date="2019-07" db="EMBL/GenBank/DDBJ databases">
        <title>Rufibacter sp. nov., isolated from lake sediment.</title>
        <authorList>
            <person name="Qu J.-H."/>
        </authorList>
    </citation>
    <scope>NUCLEOTIDE SEQUENCE [LARGE SCALE GENOMIC DNA]</scope>
    <source>
        <strain evidence="3 4">NBS58-1</strain>
    </source>
</reference>
<evidence type="ECO:0000313" key="4">
    <source>
        <dbReference type="Proteomes" id="UP000324133"/>
    </source>
</evidence>
<keyword evidence="1" id="KW-0732">Signal</keyword>
<feature type="domain" description="Solute-binding protein family 5" evidence="2">
    <location>
        <begin position="70"/>
        <end position="473"/>
    </location>
</feature>
<dbReference type="OrthoDB" id="9772924at2"/>
<dbReference type="GO" id="GO:0043190">
    <property type="term" value="C:ATP-binding cassette (ABC) transporter complex"/>
    <property type="evidence" value="ECO:0007669"/>
    <property type="project" value="InterPro"/>
</dbReference>
<evidence type="ECO:0000313" key="3">
    <source>
        <dbReference type="EMBL" id="KAA3437959.1"/>
    </source>
</evidence>
<dbReference type="SUPFAM" id="SSF53850">
    <property type="entry name" value="Periplasmic binding protein-like II"/>
    <property type="match status" value="1"/>
</dbReference>
<evidence type="ECO:0000259" key="2">
    <source>
        <dbReference type="Pfam" id="PF00496"/>
    </source>
</evidence>
<dbReference type="GO" id="GO:0030288">
    <property type="term" value="C:outer membrane-bounded periplasmic space"/>
    <property type="evidence" value="ECO:0007669"/>
    <property type="project" value="UniProtKB-ARBA"/>
</dbReference>
<dbReference type="Proteomes" id="UP000324133">
    <property type="component" value="Unassembled WGS sequence"/>
</dbReference>
<dbReference type="GO" id="GO:1904680">
    <property type="term" value="F:peptide transmembrane transporter activity"/>
    <property type="evidence" value="ECO:0007669"/>
    <property type="project" value="TreeGrafter"/>
</dbReference>
<dbReference type="PROSITE" id="PS51257">
    <property type="entry name" value="PROKAR_LIPOPROTEIN"/>
    <property type="match status" value="1"/>
</dbReference>
<dbReference type="InterPro" id="IPR030678">
    <property type="entry name" value="Peptide/Ni-bd"/>
</dbReference>
<dbReference type="Gene3D" id="3.40.190.10">
    <property type="entry name" value="Periplasmic binding protein-like II"/>
    <property type="match status" value="1"/>
</dbReference>
<sequence length="573" mass="64348">MKNYCAKSLSLLFLWLLSCSSPSKEPAIKVRFAQDPESLHPLSYGNAPALQILNYIYQSLLTVDLSNNSIQPLLAAELPTIKREDSVSYFTFAIRPEAQWDNGTPVTAQDVAFSLKMLHSPLLDNERWRDQYDFIKDIQFSKNSPKTFTLVCTGYTPEMKLMTGDFFVLPAHQFDPKGILASVPFQLIRQKFDSLSSTSTFKAFASSINQPGFARDTALVKGSGPYVLKKWSAGQSLVLEKKKAWWGNKVEAPETVLRANPSRILFQVLPDNAAALLALKTQQLDVMDNIPLVTFQEMKQDKKYQQLYNFYSPTSFDFVFMGLNGQNPKLENRLTRQALAHLVNIPQIISSLQGGLATPTVGLVHPQEKNFYNAELPQIKFDPEKAKTLLREAGWQQTSTGWQKNVNGRPQTLTLELLYRAGNSDFENMSLLFKQNAKSLGIPVTLQALESSQISERLESRKFDLYFRTLVSTPFSYNLIPLLHTSNGKEGGPNVTGFGNPETDQLLEKIAVEEHTAEKALLLKSLQKAMQEESNLIPLYFQQNKMAVSKKLDAVIISGLKPGYDLTKATLKK</sequence>
<dbReference type="AlphaFoldDB" id="A0A5B6TBV8"/>
<dbReference type="PIRSF" id="PIRSF002741">
    <property type="entry name" value="MppA"/>
    <property type="match status" value="1"/>
</dbReference>
<feature type="chain" id="PRO_5023090175" evidence="1">
    <location>
        <begin position="24"/>
        <end position="573"/>
    </location>
</feature>
<dbReference type="InterPro" id="IPR000914">
    <property type="entry name" value="SBP_5_dom"/>
</dbReference>
<organism evidence="3 4">
    <name type="scientific">Rufibacter hautae</name>
    <dbReference type="NCBI Taxonomy" id="2595005"/>
    <lineage>
        <taxon>Bacteria</taxon>
        <taxon>Pseudomonadati</taxon>
        <taxon>Bacteroidota</taxon>
        <taxon>Cytophagia</taxon>
        <taxon>Cytophagales</taxon>
        <taxon>Hymenobacteraceae</taxon>
        <taxon>Rufibacter</taxon>
    </lineage>
</organism>
<dbReference type="PANTHER" id="PTHR30290">
    <property type="entry name" value="PERIPLASMIC BINDING COMPONENT OF ABC TRANSPORTER"/>
    <property type="match status" value="1"/>
</dbReference>
<dbReference type="EMBL" id="VKKY01000002">
    <property type="protein sequence ID" value="KAA3437959.1"/>
    <property type="molecule type" value="Genomic_DNA"/>
</dbReference>
<feature type="signal peptide" evidence="1">
    <location>
        <begin position="1"/>
        <end position="23"/>
    </location>
</feature>
<accession>A0A5B6TBV8</accession>
<dbReference type="InterPro" id="IPR039424">
    <property type="entry name" value="SBP_5"/>
</dbReference>
<dbReference type="Gene3D" id="3.10.105.10">
    <property type="entry name" value="Dipeptide-binding Protein, Domain 3"/>
    <property type="match status" value="1"/>
</dbReference>